<feature type="transmembrane region" description="Helical" evidence="6">
    <location>
        <begin position="424"/>
        <end position="445"/>
    </location>
</feature>
<dbReference type="PANTHER" id="PTHR11814">
    <property type="entry name" value="SULFATE TRANSPORTER"/>
    <property type="match status" value="1"/>
</dbReference>
<dbReference type="AlphaFoldDB" id="A0A3N4M8Z9"/>
<evidence type="ECO:0000256" key="4">
    <source>
        <dbReference type="ARBA" id="ARBA00023136"/>
    </source>
</evidence>
<dbReference type="OrthoDB" id="427213at2759"/>
<feature type="transmembrane region" description="Helical" evidence="6">
    <location>
        <begin position="301"/>
        <end position="319"/>
    </location>
</feature>
<evidence type="ECO:0000313" key="9">
    <source>
        <dbReference type="Proteomes" id="UP000267821"/>
    </source>
</evidence>
<gene>
    <name evidence="8" type="ORF">L211DRAFT_777067</name>
</gene>
<dbReference type="GO" id="GO:0016020">
    <property type="term" value="C:membrane"/>
    <property type="evidence" value="ECO:0007669"/>
    <property type="project" value="UniProtKB-SubCell"/>
</dbReference>
<dbReference type="InterPro" id="IPR002645">
    <property type="entry name" value="STAS_dom"/>
</dbReference>
<feature type="transmembrane region" description="Helical" evidence="6">
    <location>
        <begin position="215"/>
        <end position="234"/>
    </location>
</feature>
<evidence type="ECO:0000256" key="3">
    <source>
        <dbReference type="ARBA" id="ARBA00022989"/>
    </source>
</evidence>
<keyword evidence="4 6" id="KW-0472">Membrane</keyword>
<feature type="transmembrane region" description="Helical" evidence="6">
    <location>
        <begin position="457"/>
        <end position="475"/>
    </location>
</feature>
<dbReference type="STRING" id="1051890.A0A3N4M8Z9"/>
<dbReference type="PROSITE" id="PS50801">
    <property type="entry name" value="STAS"/>
    <property type="match status" value="1"/>
</dbReference>
<evidence type="ECO:0000259" key="7">
    <source>
        <dbReference type="PROSITE" id="PS50801"/>
    </source>
</evidence>
<feature type="transmembrane region" description="Helical" evidence="6">
    <location>
        <begin position="386"/>
        <end position="404"/>
    </location>
</feature>
<dbReference type="Pfam" id="PF00916">
    <property type="entry name" value="Sulfate_transp"/>
    <property type="match status" value="1"/>
</dbReference>
<dbReference type="CDD" id="cd07042">
    <property type="entry name" value="STAS_SulP_like_sulfate_transporter"/>
    <property type="match status" value="1"/>
</dbReference>
<organism evidence="8 9">
    <name type="scientific">Terfezia boudieri ATCC MYA-4762</name>
    <dbReference type="NCBI Taxonomy" id="1051890"/>
    <lineage>
        <taxon>Eukaryota</taxon>
        <taxon>Fungi</taxon>
        <taxon>Dikarya</taxon>
        <taxon>Ascomycota</taxon>
        <taxon>Pezizomycotina</taxon>
        <taxon>Pezizomycetes</taxon>
        <taxon>Pezizales</taxon>
        <taxon>Pezizaceae</taxon>
        <taxon>Terfezia</taxon>
    </lineage>
</organism>
<reference evidence="8 9" key="1">
    <citation type="journal article" date="2018" name="Nat. Ecol. Evol.">
        <title>Pezizomycetes genomes reveal the molecular basis of ectomycorrhizal truffle lifestyle.</title>
        <authorList>
            <person name="Murat C."/>
            <person name="Payen T."/>
            <person name="Noel B."/>
            <person name="Kuo A."/>
            <person name="Morin E."/>
            <person name="Chen J."/>
            <person name="Kohler A."/>
            <person name="Krizsan K."/>
            <person name="Balestrini R."/>
            <person name="Da Silva C."/>
            <person name="Montanini B."/>
            <person name="Hainaut M."/>
            <person name="Levati E."/>
            <person name="Barry K.W."/>
            <person name="Belfiori B."/>
            <person name="Cichocki N."/>
            <person name="Clum A."/>
            <person name="Dockter R.B."/>
            <person name="Fauchery L."/>
            <person name="Guy J."/>
            <person name="Iotti M."/>
            <person name="Le Tacon F."/>
            <person name="Lindquist E.A."/>
            <person name="Lipzen A."/>
            <person name="Malagnac F."/>
            <person name="Mello A."/>
            <person name="Molinier V."/>
            <person name="Miyauchi S."/>
            <person name="Poulain J."/>
            <person name="Riccioni C."/>
            <person name="Rubini A."/>
            <person name="Sitrit Y."/>
            <person name="Splivallo R."/>
            <person name="Traeger S."/>
            <person name="Wang M."/>
            <person name="Zifcakova L."/>
            <person name="Wipf D."/>
            <person name="Zambonelli A."/>
            <person name="Paolocci F."/>
            <person name="Nowrousian M."/>
            <person name="Ottonello S."/>
            <person name="Baldrian P."/>
            <person name="Spatafora J.W."/>
            <person name="Henrissat B."/>
            <person name="Nagy L.G."/>
            <person name="Aury J.M."/>
            <person name="Wincker P."/>
            <person name="Grigoriev I.V."/>
            <person name="Bonfante P."/>
            <person name="Martin F.M."/>
        </authorList>
    </citation>
    <scope>NUCLEOTIDE SEQUENCE [LARGE SCALE GENOMIC DNA]</scope>
    <source>
        <strain evidence="8 9">ATCC MYA-4762</strain>
    </source>
</reference>
<comment type="subcellular location">
    <subcellularLocation>
        <location evidence="1">Membrane</location>
        <topology evidence="1">Multi-pass membrane protein</topology>
    </subcellularLocation>
</comment>
<evidence type="ECO:0000313" key="8">
    <source>
        <dbReference type="EMBL" id="RPB28901.1"/>
    </source>
</evidence>
<feature type="domain" description="STAS" evidence="7">
    <location>
        <begin position="575"/>
        <end position="707"/>
    </location>
</feature>
<dbReference type="Proteomes" id="UP000267821">
    <property type="component" value="Unassembled WGS sequence"/>
</dbReference>
<dbReference type="Pfam" id="PF01740">
    <property type="entry name" value="STAS"/>
    <property type="match status" value="1"/>
</dbReference>
<feature type="transmembrane region" description="Helical" evidence="6">
    <location>
        <begin position="246"/>
        <end position="265"/>
    </location>
</feature>
<sequence length="723" mass="78076">MSRPNTPHAPSSQALQPKNLTARTRLLHQYTDPPPHDGPCHHGTFSPMPRNSPSGGASPALAPNRLPGDEASIRSTGSGSRWPLMGGGKTTQALAERHGVKNPTSVYWMYYIPGLSWMGQYKQSYLLGDIVAGITMASFYIPIALSLSTNLAHLPPIHGLYAFALQPLVYAILGSCPTMAVGPEAAGSLLLGSAIRLSNAHHGSNPEGNDAANGHLASVITTTTGAIALCAGIVRLGFLDSVLSRPLLRGFISAVGWVIFVDQLIPEMGLQELAKQERISHASSLTKFTWLIRNAENAHRLTFTVAAVAFSVIMIGRVLKLRLQSRLPSIVFLPDRFFVVVLSAILTYTFSWDTAGLSILGAISSGKFQFYFPFRPELVTHFQENFSTAFLIAVLGFFESVVAAKSLGSKLDNANISANRELVALGTANIIGGCFQALPAFGGYGRSKVNQATGGKTPLSSVVLSCCTMLCIFFLLPYFYYLPRCVLSAMVSVVAFSLLEEAPADIKFFLKIKDIQSLLTMLLIFVTTIVWSLELGMAVGVGTSVVSVIRHSTRARIMILGRVPNTNTFKSAEDFPEEIEHIEGCLIVKIPEPLTFANTGELRNRLRRLELYGTTRVHPGMPRFRGEGELGNVVFDIHGVTGMDGSGTQVLKEIVSGYVGRGVRVFFSRVPPKGSQVYELFVRSGIVEIAGGPSHFVDQVDEALRLTEVPEGQIAPAEGGMLV</sequence>
<evidence type="ECO:0000256" key="6">
    <source>
        <dbReference type="SAM" id="Phobius"/>
    </source>
</evidence>
<feature type="transmembrane region" description="Helical" evidence="6">
    <location>
        <begin position="519"/>
        <end position="549"/>
    </location>
</feature>
<dbReference type="InterPro" id="IPR001902">
    <property type="entry name" value="SLC26A/SulP_fam"/>
</dbReference>
<accession>A0A3N4M8Z9</accession>
<dbReference type="EMBL" id="ML121528">
    <property type="protein sequence ID" value="RPB28901.1"/>
    <property type="molecule type" value="Genomic_DNA"/>
</dbReference>
<evidence type="ECO:0000256" key="5">
    <source>
        <dbReference type="SAM" id="MobiDB-lite"/>
    </source>
</evidence>
<name>A0A3N4M8Z9_9PEZI</name>
<evidence type="ECO:0000256" key="1">
    <source>
        <dbReference type="ARBA" id="ARBA00004141"/>
    </source>
</evidence>
<evidence type="ECO:0000256" key="2">
    <source>
        <dbReference type="ARBA" id="ARBA00022692"/>
    </source>
</evidence>
<feature type="transmembrane region" description="Helical" evidence="6">
    <location>
        <begin position="125"/>
        <end position="145"/>
    </location>
</feature>
<keyword evidence="9" id="KW-1185">Reference proteome</keyword>
<proteinExistence type="predicted"/>
<dbReference type="SUPFAM" id="SSF52091">
    <property type="entry name" value="SpoIIaa-like"/>
    <property type="match status" value="1"/>
</dbReference>
<dbReference type="InParanoid" id="A0A3N4M8Z9"/>
<protein>
    <recommendedName>
        <fullName evidence="7">STAS domain-containing protein</fullName>
    </recommendedName>
</protein>
<dbReference type="InterPro" id="IPR011547">
    <property type="entry name" value="SLC26A/SulP_dom"/>
</dbReference>
<dbReference type="GO" id="GO:0055085">
    <property type="term" value="P:transmembrane transport"/>
    <property type="evidence" value="ECO:0007669"/>
    <property type="project" value="InterPro"/>
</dbReference>
<feature type="compositionally biased region" description="Polar residues" evidence="5">
    <location>
        <begin position="1"/>
        <end position="22"/>
    </location>
</feature>
<keyword evidence="3 6" id="KW-1133">Transmembrane helix</keyword>
<dbReference type="InterPro" id="IPR036513">
    <property type="entry name" value="STAS_dom_sf"/>
</dbReference>
<dbReference type="Gene3D" id="3.30.750.24">
    <property type="entry name" value="STAS domain"/>
    <property type="match status" value="1"/>
</dbReference>
<dbReference type="FunCoup" id="A0A3N4M8Z9">
    <property type="interactions" value="276"/>
</dbReference>
<feature type="region of interest" description="Disordered" evidence="5">
    <location>
        <begin position="1"/>
        <end position="86"/>
    </location>
</feature>
<keyword evidence="2 6" id="KW-0812">Transmembrane</keyword>